<gene>
    <name evidence="4" type="ORF">VitviT2T_016519</name>
</gene>
<dbReference type="InterPro" id="IPR007462">
    <property type="entry name" value="COV1-like"/>
</dbReference>
<dbReference type="Pfam" id="PF03190">
    <property type="entry name" value="Thioredox_DsbH"/>
    <property type="match status" value="1"/>
</dbReference>
<dbReference type="SUPFAM" id="SSF56672">
    <property type="entry name" value="DNA/RNA polymerases"/>
    <property type="match status" value="1"/>
</dbReference>
<dbReference type="SUPFAM" id="SSF56219">
    <property type="entry name" value="DNase I-like"/>
    <property type="match status" value="1"/>
</dbReference>
<evidence type="ECO:0000313" key="5">
    <source>
        <dbReference type="Proteomes" id="UP001227230"/>
    </source>
</evidence>
<proteinExistence type="predicted"/>
<dbReference type="CDD" id="cd01650">
    <property type="entry name" value="RT_nLTR_like"/>
    <property type="match status" value="1"/>
</dbReference>
<evidence type="ECO:0000313" key="4">
    <source>
        <dbReference type="EMBL" id="WJZ97955.1"/>
    </source>
</evidence>
<dbReference type="Gene3D" id="3.60.10.10">
    <property type="entry name" value="Endonuclease/exonuclease/phosphatase"/>
    <property type="match status" value="1"/>
</dbReference>
<organism evidence="4 5">
    <name type="scientific">Vitis vinifera</name>
    <name type="common">Grape</name>
    <dbReference type="NCBI Taxonomy" id="29760"/>
    <lineage>
        <taxon>Eukaryota</taxon>
        <taxon>Viridiplantae</taxon>
        <taxon>Streptophyta</taxon>
        <taxon>Embryophyta</taxon>
        <taxon>Tracheophyta</taxon>
        <taxon>Spermatophyta</taxon>
        <taxon>Magnoliopsida</taxon>
        <taxon>eudicotyledons</taxon>
        <taxon>Gunneridae</taxon>
        <taxon>Pentapetalae</taxon>
        <taxon>rosids</taxon>
        <taxon>Vitales</taxon>
        <taxon>Vitaceae</taxon>
        <taxon>Viteae</taxon>
        <taxon>Vitis</taxon>
    </lineage>
</organism>
<dbReference type="Gene3D" id="3.40.30.10">
    <property type="entry name" value="Glutaredoxin"/>
    <property type="match status" value="1"/>
</dbReference>
<feature type="transmembrane region" description="Helical" evidence="2">
    <location>
        <begin position="926"/>
        <end position="947"/>
    </location>
</feature>
<dbReference type="Proteomes" id="UP001227230">
    <property type="component" value="Chromosome 11"/>
</dbReference>
<dbReference type="InterPro" id="IPR004879">
    <property type="entry name" value="Ssp411-like_TRX"/>
</dbReference>
<evidence type="ECO:0000256" key="1">
    <source>
        <dbReference type="SAM" id="MobiDB-lite"/>
    </source>
</evidence>
<keyword evidence="2" id="KW-1133">Transmembrane helix</keyword>
<protein>
    <recommendedName>
        <fullName evidence="3">Reverse transcriptase domain-containing protein</fullName>
    </recommendedName>
</protein>
<feature type="region of interest" description="Disordered" evidence="1">
    <location>
        <begin position="1287"/>
        <end position="1424"/>
    </location>
</feature>
<dbReference type="InterPro" id="IPR036691">
    <property type="entry name" value="Endo/exonu/phosph_ase_sf"/>
</dbReference>
<evidence type="ECO:0000259" key="3">
    <source>
        <dbReference type="PROSITE" id="PS50878"/>
    </source>
</evidence>
<feature type="compositionally biased region" description="Low complexity" evidence="1">
    <location>
        <begin position="1405"/>
        <end position="1417"/>
    </location>
</feature>
<keyword evidence="2" id="KW-0812">Transmembrane</keyword>
<dbReference type="PROSITE" id="PS50878">
    <property type="entry name" value="RT_POL"/>
    <property type="match status" value="1"/>
</dbReference>
<reference evidence="4 5" key="1">
    <citation type="journal article" date="2023" name="Hortic Res">
        <title>The complete reference genome for grapevine (Vitis vinifera L.) genetics and breeding.</title>
        <authorList>
            <person name="Shi X."/>
            <person name="Cao S."/>
            <person name="Wang X."/>
            <person name="Huang S."/>
            <person name="Wang Y."/>
            <person name="Liu Z."/>
            <person name="Liu W."/>
            <person name="Leng X."/>
            <person name="Peng Y."/>
            <person name="Wang N."/>
            <person name="Wang Y."/>
            <person name="Ma Z."/>
            <person name="Xu X."/>
            <person name="Zhang F."/>
            <person name="Xue H."/>
            <person name="Zhong H."/>
            <person name="Wang Y."/>
            <person name="Zhang K."/>
            <person name="Velt A."/>
            <person name="Avia K."/>
            <person name="Holtgrawe D."/>
            <person name="Grimplet J."/>
            <person name="Matus J.T."/>
            <person name="Ware D."/>
            <person name="Wu X."/>
            <person name="Wang H."/>
            <person name="Liu C."/>
            <person name="Fang Y."/>
            <person name="Rustenholz C."/>
            <person name="Cheng Z."/>
            <person name="Xiao H."/>
            <person name="Zhou Y."/>
        </authorList>
    </citation>
    <scope>NUCLEOTIDE SEQUENCE [LARGE SCALE GENOMIC DNA]</scope>
    <source>
        <strain evidence="5">cv. Pinot noir / PN40024</strain>
        <tissue evidence="4">Leaf</tissue>
    </source>
</reference>
<feature type="domain" description="Reverse transcriptase" evidence="3">
    <location>
        <begin position="321"/>
        <end position="601"/>
    </location>
</feature>
<evidence type="ECO:0000256" key="2">
    <source>
        <dbReference type="SAM" id="Phobius"/>
    </source>
</evidence>
<feature type="compositionally biased region" description="Polar residues" evidence="1">
    <location>
        <begin position="1385"/>
        <end position="1402"/>
    </location>
</feature>
<keyword evidence="2" id="KW-0472">Membrane</keyword>
<dbReference type="EMBL" id="CP126658">
    <property type="protein sequence ID" value="WJZ97955.1"/>
    <property type="molecule type" value="Genomic_DNA"/>
</dbReference>
<dbReference type="Pfam" id="PF04367">
    <property type="entry name" value="DUF502"/>
    <property type="match status" value="1"/>
</dbReference>
<feature type="transmembrane region" description="Helical" evidence="2">
    <location>
        <begin position="967"/>
        <end position="1000"/>
    </location>
</feature>
<feature type="compositionally biased region" description="Basic and acidic residues" evidence="1">
    <location>
        <begin position="1329"/>
        <end position="1348"/>
    </location>
</feature>
<keyword evidence="5" id="KW-1185">Reference proteome</keyword>
<name>A0ABY9CUY8_VITVI</name>
<dbReference type="PANTHER" id="PTHR31876">
    <property type="entry name" value="COV-LIKE PROTEIN 1"/>
    <property type="match status" value="1"/>
</dbReference>
<dbReference type="InterPro" id="IPR043502">
    <property type="entry name" value="DNA/RNA_pol_sf"/>
</dbReference>
<feature type="compositionally biased region" description="Low complexity" evidence="1">
    <location>
        <begin position="1294"/>
        <end position="1310"/>
    </location>
</feature>
<dbReference type="Pfam" id="PF00078">
    <property type="entry name" value="RVT_1"/>
    <property type="match status" value="1"/>
</dbReference>
<accession>A0ABY9CUY8</accession>
<sequence>MRRFSEIIDDLELRDFPLQGGSFTWRGGLNNQTQSRLDRFLVSEDWEGYFSGAIQSLLPRIVSDHCPILLDCGGTRKGPSPFRFENMWLKEEGFRDLLRNWWVGFNFRGSFSFTLSEKLKALKACLKVWNREVFGNVNARKESALKQMMLWDAIEGDRVLNTEEQNSRKKALEEYEKWVIMEETAWRQKSRELWLREGDKNTGYFHKMANAHRRVNSMVKIKINGTWVSEESDIKEGVVQAFHSLLSETAEWRPRCNGLQVGVLEGENATMLEAPFSEEEVFGALSDLNGDKAPGPDGFTMAFWQFSWSFLKEEVMGFFKEFHDQGKFVKSINASFLVLIPKKGGAEDLKDFRPISLVGSLYKLLAKVLANRLKKVMGKLVSKSQNAFVEGRQILDASLIANEAIHSMQNSGGGGILCKLDIEKAYDHVNWSFLFWLMEMMGFGAKWISWIQWCIGTVSFSVLINGTSSGFFKSSRGLRQGDPLSPYLFVIVMEALSCLLKRAKEGGFLSGWQLSGRGGGGVEITHLLFADDTLVFCEPSTDQVSYLSWLLMWFEAMSGLKVNLDKSEIIAVGRVENVEEVALEFGCKVSRLPSTYLGLPLGARFKEVATWDGVEERLRKRLSIWKRQYISKGGRMTLIRSTLSSMPIYCMSLFQMPRSVSLRLERIQRDFLWGGGALERKPHLVEWSIICSDKRKGGLGVRSLALLNKALLCKWSWRFAVEREALWRQVISAKYGEEEGGWRSCVVRGSYGVGLWKAIRRGWEAVGNNLAYAVGNGRRIRFWEDKWCGDDKLCSLFPSLYAISLDKEAWVADVWSHSGGGVWAPRFSRSINDWEVIEVERLLLRLQGRRVYSDVEDEVIWTKAKDKRFSVKSLYKDLDPERREEFPANIIWNSLVLPRSKVREFRTFNFRFFSPLPVDKDTLAEVGGSSVILFPIAITFYITWWFIHFVDGFFSPIYAQLGINIFGLGFITSITFIFLVGVFMSSWLGASVLGLGEWFIKRMPFVRHIYSASKQISAAISPDQNTQAFKEVAIIRHPRIGEYAFGFITSSVVLQSYTGEEELCCVYVPTNHLYIGDIFLVNCKDVIRPNLSVREGIEIVVSGGMSMPQILSTVDSRITTVDRTCKRDAPIFLSNGYNTCHRCRVKEVESFEYEGVAKLLNDWFVSIKVDQLFEKPSLNFPEFGIGKAEGLPFTTPLAREFARDPNLHLVHFPALTPPIKKSSSEVSEVPISMVKKSKSDAICLDEVDHTMYVSICSVVNPLTQLYTQAMNQQRLFSQACERHALEGKETEMGSSSSEPHSVSSTSSSTVHRVHRVFHPSHLRPPSGSHRSDSDNDSDDHPVSDHQNKENGCNGPCTDQGETESDQLKSGCFRKVKVEQPDEMPSISSNVGLQEWDQANFTRIPSRAGGSSTRASSTQSLNPSS</sequence>
<dbReference type="PANTHER" id="PTHR31876:SF15">
    <property type="entry name" value="COV-LIKE PROTEIN 1"/>
    <property type="match status" value="1"/>
</dbReference>
<feature type="compositionally biased region" description="Basic residues" evidence="1">
    <location>
        <begin position="1311"/>
        <end position="1321"/>
    </location>
</feature>
<dbReference type="InterPro" id="IPR000477">
    <property type="entry name" value="RT_dom"/>
</dbReference>